<name>A0A1B6L3E2_9HEMI</name>
<feature type="non-terminal residue" evidence="4">
    <location>
        <position position="1"/>
    </location>
</feature>
<dbReference type="SMART" id="SM00248">
    <property type="entry name" value="ANK"/>
    <property type="match status" value="8"/>
</dbReference>
<feature type="repeat" description="ANK" evidence="3">
    <location>
        <begin position="215"/>
        <end position="248"/>
    </location>
</feature>
<evidence type="ECO:0000256" key="1">
    <source>
        <dbReference type="ARBA" id="ARBA00022737"/>
    </source>
</evidence>
<dbReference type="EMBL" id="GEBQ01021826">
    <property type="protein sequence ID" value="JAT18151.1"/>
    <property type="molecule type" value="Transcribed_RNA"/>
</dbReference>
<dbReference type="InterPro" id="IPR002110">
    <property type="entry name" value="Ankyrin_rpt"/>
</dbReference>
<sequence>RRYIDIAEILLNNGASVNVQNCAGEPPLNCAIRKKFKTGVEFLLRRGADVYILSDPISPISLAARVNDEVIFDTLLKLGTNINHRGDDGNTILFDVTSLDFIYGIKSLLEKGFNVNEKNHYSGQTALYSAESREKCRILLDNGAELEVRDNWGETPLLVAVERNWKTVGFLLEKGANVGVKNNQGKTALHLVWGNLESITTILDHGANVNIRNNEGNTPLHSFIIKGYGCDCVKLLLEKQADVNIKNNGGHTPLHVAVSNNQTTVIELLLDYGANVFQKNKRNQSPLHLALYSSEEESGSNISVILDKG</sequence>
<dbReference type="PANTHER" id="PTHR24198">
    <property type="entry name" value="ANKYRIN REPEAT AND PROTEIN KINASE DOMAIN-CONTAINING PROTEIN"/>
    <property type="match status" value="1"/>
</dbReference>
<feature type="repeat" description="ANK" evidence="3">
    <location>
        <begin position="249"/>
        <end position="281"/>
    </location>
</feature>
<protein>
    <submittedName>
        <fullName evidence="4">Uncharacterized protein</fullName>
    </submittedName>
</protein>
<feature type="non-terminal residue" evidence="4">
    <location>
        <position position="309"/>
    </location>
</feature>
<dbReference type="InterPro" id="IPR036770">
    <property type="entry name" value="Ankyrin_rpt-contain_sf"/>
</dbReference>
<keyword evidence="2 3" id="KW-0040">ANK repeat</keyword>
<evidence type="ECO:0000313" key="4">
    <source>
        <dbReference type="EMBL" id="JAT18151.1"/>
    </source>
</evidence>
<accession>A0A1B6L3E2</accession>
<evidence type="ECO:0000256" key="2">
    <source>
        <dbReference type="ARBA" id="ARBA00023043"/>
    </source>
</evidence>
<dbReference type="Gene3D" id="1.25.40.20">
    <property type="entry name" value="Ankyrin repeat-containing domain"/>
    <property type="match status" value="4"/>
</dbReference>
<organism evidence="4">
    <name type="scientific">Graphocephala atropunctata</name>
    <dbReference type="NCBI Taxonomy" id="36148"/>
    <lineage>
        <taxon>Eukaryota</taxon>
        <taxon>Metazoa</taxon>
        <taxon>Ecdysozoa</taxon>
        <taxon>Arthropoda</taxon>
        <taxon>Hexapoda</taxon>
        <taxon>Insecta</taxon>
        <taxon>Pterygota</taxon>
        <taxon>Neoptera</taxon>
        <taxon>Paraneoptera</taxon>
        <taxon>Hemiptera</taxon>
        <taxon>Auchenorrhyncha</taxon>
        <taxon>Membracoidea</taxon>
        <taxon>Cicadellidae</taxon>
        <taxon>Cicadellinae</taxon>
        <taxon>Cicadellini</taxon>
        <taxon>Graphocephala</taxon>
    </lineage>
</organism>
<dbReference type="SUPFAM" id="SSF48403">
    <property type="entry name" value="Ankyrin repeat"/>
    <property type="match status" value="1"/>
</dbReference>
<dbReference type="PROSITE" id="PS50088">
    <property type="entry name" value="ANK_REPEAT"/>
    <property type="match status" value="3"/>
</dbReference>
<reference evidence="4" key="1">
    <citation type="submission" date="2015-11" db="EMBL/GenBank/DDBJ databases">
        <title>De novo transcriptome assembly of four potential Pierce s Disease insect vectors from Arizona vineyards.</title>
        <authorList>
            <person name="Tassone E.E."/>
        </authorList>
    </citation>
    <scope>NUCLEOTIDE SEQUENCE</scope>
</reference>
<dbReference type="PROSITE" id="PS50297">
    <property type="entry name" value="ANK_REP_REGION"/>
    <property type="match status" value="2"/>
</dbReference>
<feature type="repeat" description="ANK" evidence="3">
    <location>
        <begin position="282"/>
        <end position="309"/>
    </location>
</feature>
<keyword evidence="1" id="KW-0677">Repeat</keyword>
<dbReference type="Pfam" id="PF00023">
    <property type="entry name" value="Ank"/>
    <property type="match status" value="1"/>
</dbReference>
<dbReference type="PANTHER" id="PTHR24198:SF165">
    <property type="entry name" value="ANKYRIN REPEAT-CONTAINING PROTEIN-RELATED"/>
    <property type="match status" value="1"/>
</dbReference>
<dbReference type="Pfam" id="PF12796">
    <property type="entry name" value="Ank_2"/>
    <property type="match status" value="2"/>
</dbReference>
<gene>
    <name evidence="4" type="ORF">g.33474</name>
</gene>
<evidence type="ECO:0000256" key="3">
    <source>
        <dbReference type="PROSITE-ProRule" id="PRU00023"/>
    </source>
</evidence>
<dbReference type="AlphaFoldDB" id="A0A1B6L3E2"/>
<proteinExistence type="predicted"/>